<evidence type="ECO:0000313" key="3">
    <source>
        <dbReference type="Proteomes" id="UP000052978"/>
    </source>
</evidence>
<reference evidence="2 3" key="1">
    <citation type="journal article" date="2013" name="Nat. Commun.">
        <title>Genome analysis reveals insights into physiology and longevity of the Brandt's bat Myotis brandtii.</title>
        <authorList>
            <person name="Seim I."/>
            <person name="Fang X."/>
            <person name="Xiong Z."/>
            <person name="Lobanov A.V."/>
            <person name="Huang Z."/>
            <person name="Ma S."/>
            <person name="Feng Y."/>
            <person name="Turanov A.A."/>
            <person name="Zhu Y."/>
            <person name="Lenz T.L."/>
            <person name="Gerashchenko M.V."/>
            <person name="Fan D."/>
            <person name="Hee Yim S."/>
            <person name="Yao X."/>
            <person name="Jordan D."/>
            <person name="Xiong Y."/>
            <person name="Ma Y."/>
            <person name="Lyapunov A.N."/>
            <person name="Chen G."/>
            <person name="Kulakova O.I."/>
            <person name="Sun Y."/>
            <person name="Lee S.G."/>
            <person name="Bronson R.T."/>
            <person name="Moskalev A.A."/>
            <person name="Sunyaev S.R."/>
            <person name="Zhang G."/>
            <person name="Krogh A."/>
            <person name="Wang J."/>
            <person name="Gladyshev V.N."/>
        </authorList>
    </citation>
    <scope>NUCLEOTIDE SEQUENCE [LARGE SCALE GENOMIC DNA]</scope>
</reference>
<dbReference type="Proteomes" id="UP000052978">
    <property type="component" value="Unassembled WGS sequence"/>
</dbReference>
<gene>
    <name evidence="2" type="ORF">D623_10013744</name>
</gene>
<feature type="region of interest" description="Disordered" evidence="1">
    <location>
        <begin position="1"/>
        <end position="21"/>
    </location>
</feature>
<protein>
    <submittedName>
        <fullName evidence="2">Uncharacterized protein</fullName>
    </submittedName>
</protein>
<dbReference type="AlphaFoldDB" id="S7Q761"/>
<accession>S7Q761</accession>
<sequence>MWPAGTSPVAAHGWTHRALPPGRCPYSIFYSLSEQESQGHPATPQTSPSPALHRHLHTSASPDGAVLSQSGRTGPSSATHHPPGGQSRAV</sequence>
<feature type="compositionally biased region" description="Polar residues" evidence="1">
    <location>
        <begin position="67"/>
        <end position="79"/>
    </location>
</feature>
<evidence type="ECO:0000313" key="2">
    <source>
        <dbReference type="EMBL" id="EPQ16697.1"/>
    </source>
</evidence>
<feature type="region of interest" description="Disordered" evidence="1">
    <location>
        <begin position="34"/>
        <end position="90"/>
    </location>
</feature>
<feature type="compositionally biased region" description="Polar residues" evidence="1">
    <location>
        <begin position="34"/>
        <end position="49"/>
    </location>
</feature>
<evidence type="ECO:0000256" key="1">
    <source>
        <dbReference type="SAM" id="MobiDB-lite"/>
    </source>
</evidence>
<name>S7Q761_MYOBR</name>
<dbReference type="EMBL" id="KE164286">
    <property type="protein sequence ID" value="EPQ16697.1"/>
    <property type="molecule type" value="Genomic_DNA"/>
</dbReference>
<organism evidence="2 3">
    <name type="scientific">Myotis brandtii</name>
    <name type="common">Brandt's bat</name>
    <dbReference type="NCBI Taxonomy" id="109478"/>
    <lineage>
        <taxon>Eukaryota</taxon>
        <taxon>Metazoa</taxon>
        <taxon>Chordata</taxon>
        <taxon>Craniata</taxon>
        <taxon>Vertebrata</taxon>
        <taxon>Euteleostomi</taxon>
        <taxon>Mammalia</taxon>
        <taxon>Eutheria</taxon>
        <taxon>Laurasiatheria</taxon>
        <taxon>Chiroptera</taxon>
        <taxon>Yangochiroptera</taxon>
        <taxon>Vespertilionidae</taxon>
        <taxon>Myotis</taxon>
    </lineage>
</organism>
<proteinExistence type="predicted"/>
<keyword evidence="3" id="KW-1185">Reference proteome</keyword>